<sequence>MSRHTRLAALAAGTLSLTLIPATAGHRHGPPDVGVEPIAAWDGWAAQPTEALPNGTTGGSAAAPEHVYTVSDRNALVAALAHPSATPKIIRVAGVIDANVDAEGAPLSCEDYARPDPETGEMYSLARYLADYDPATWGRDAEPSGPQERARVASVAAQQARIRIRVPSNTTIVGVTRDATIRGAWFDIRPGSGSNNAPANVIIRNLAFADTHDCFPAWDPTDGDDGNWNSLYDSISVRNATHVWIDHNAFYDAATADDRQPHYFGRLYQVHDGFVDVTNASDYVTISWNIMANHDKAMLVGSSDSASADRNRLKVTLHHNLFHDLGQRVPRVRFGQVHVYNNQYSLTRDGAANYGYSWGVGAESQLIAQNNHFLVPAAITADLLVEVYNGSSARIEGTLLNGFSRHHEVDVIGAYNAANGASLGTNVGWTPTLYRRLDPTPSVPARVILGAGPMK</sequence>
<keyword evidence="2" id="KW-0964">Secreted</keyword>
<evidence type="ECO:0000313" key="6">
    <source>
        <dbReference type="Proteomes" id="UP000552587"/>
    </source>
</evidence>
<dbReference type="GO" id="GO:0000272">
    <property type="term" value="P:polysaccharide catabolic process"/>
    <property type="evidence" value="ECO:0007669"/>
    <property type="project" value="UniProtKB-KW"/>
</dbReference>
<name>A0A7W3YE56_9GAMM</name>
<dbReference type="InterPro" id="IPR002022">
    <property type="entry name" value="Pec_lyase"/>
</dbReference>
<proteinExistence type="inferred from homology"/>
<dbReference type="InterPro" id="IPR045032">
    <property type="entry name" value="PEL"/>
</dbReference>
<dbReference type="EMBL" id="JACHTE010000003">
    <property type="protein sequence ID" value="MBB1087782.1"/>
    <property type="molecule type" value="Genomic_DNA"/>
</dbReference>
<keyword evidence="3" id="KW-0732">Signal</keyword>
<dbReference type="AlphaFoldDB" id="A0A7W3YE56"/>
<keyword evidence="2" id="KW-0624">Polysaccharide degradation</keyword>
<keyword evidence="6" id="KW-1185">Reference proteome</keyword>
<feature type="domain" description="Pectate lyase" evidence="4">
    <location>
        <begin position="118"/>
        <end position="379"/>
    </location>
</feature>
<evidence type="ECO:0000256" key="1">
    <source>
        <dbReference type="ARBA" id="ARBA00023239"/>
    </source>
</evidence>
<dbReference type="SUPFAM" id="SSF51126">
    <property type="entry name" value="Pectin lyase-like"/>
    <property type="match status" value="1"/>
</dbReference>
<dbReference type="InterPro" id="IPR012334">
    <property type="entry name" value="Pectin_lyas_fold"/>
</dbReference>
<comment type="similarity">
    <text evidence="2">Belongs to the polysaccharide lyase 1 family.</text>
</comment>
<feature type="chain" id="PRO_5031163736" evidence="3">
    <location>
        <begin position="25"/>
        <end position="455"/>
    </location>
</feature>
<comment type="subcellular location">
    <subcellularLocation>
        <location evidence="2">Secreted</location>
    </subcellularLocation>
</comment>
<reference evidence="5 6" key="1">
    <citation type="submission" date="2020-07" db="EMBL/GenBank/DDBJ databases">
        <authorList>
            <person name="Xu S."/>
            <person name="Li A."/>
        </authorList>
    </citation>
    <scope>NUCLEOTIDE SEQUENCE [LARGE SCALE GENOMIC DNA]</scope>
    <source>
        <strain evidence="5 6">SG-8</strain>
    </source>
</reference>
<organism evidence="5 6">
    <name type="scientific">Marilutibacter penaei</name>
    <dbReference type="NCBI Taxonomy" id="2759900"/>
    <lineage>
        <taxon>Bacteria</taxon>
        <taxon>Pseudomonadati</taxon>
        <taxon>Pseudomonadota</taxon>
        <taxon>Gammaproteobacteria</taxon>
        <taxon>Lysobacterales</taxon>
        <taxon>Lysobacteraceae</taxon>
        <taxon>Marilutibacter</taxon>
    </lineage>
</organism>
<dbReference type="Proteomes" id="UP000552587">
    <property type="component" value="Unassembled WGS sequence"/>
</dbReference>
<comment type="caution">
    <text evidence="5">The sequence shown here is derived from an EMBL/GenBank/DDBJ whole genome shotgun (WGS) entry which is preliminary data.</text>
</comment>
<keyword evidence="1 2" id="KW-0456">Lyase</keyword>
<dbReference type="PANTHER" id="PTHR31683:SF18">
    <property type="entry name" value="PECTATE LYASE 21-RELATED"/>
    <property type="match status" value="1"/>
</dbReference>
<dbReference type="Pfam" id="PF00544">
    <property type="entry name" value="Pectate_lyase_4"/>
    <property type="match status" value="1"/>
</dbReference>
<gene>
    <name evidence="5" type="ORF">H4F99_04685</name>
</gene>
<evidence type="ECO:0000313" key="5">
    <source>
        <dbReference type="EMBL" id="MBB1087782.1"/>
    </source>
</evidence>
<dbReference type="GO" id="GO:0030570">
    <property type="term" value="F:pectate lyase activity"/>
    <property type="evidence" value="ECO:0007669"/>
    <property type="project" value="InterPro"/>
</dbReference>
<evidence type="ECO:0000256" key="3">
    <source>
        <dbReference type="SAM" id="SignalP"/>
    </source>
</evidence>
<dbReference type="Gene3D" id="2.160.20.10">
    <property type="entry name" value="Single-stranded right-handed beta-helix, Pectin lyase-like"/>
    <property type="match status" value="1"/>
</dbReference>
<dbReference type="PANTHER" id="PTHR31683">
    <property type="entry name" value="PECTATE LYASE 18-RELATED"/>
    <property type="match status" value="1"/>
</dbReference>
<evidence type="ECO:0000256" key="2">
    <source>
        <dbReference type="RuleBase" id="RU361173"/>
    </source>
</evidence>
<dbReference type="GO" id="GO:0005576">
    <property type="term" value="C:extracellular region"/>
    <property type="evidence" value="ECO:0007669"/>
    <property type="project" value="UniProtKB-SubCell"/>
</dbReference>
<accession>A0A7W3YE56</accession>
<evidence type="ECO:0000259" key="4">
    <source>
        <dbReference type="SMART" id="SM00656"/>
    </source>
</evidence>
<feature type="signal peptide" evidence="3">
    <location>
        <begin position="1"/>
        <end position="24"/>
    </location>
</feature>
<dbReference type="InterPro" id="IPR011050">
    <property type="entry name" value="Pectin_lyase_fold/virulence"/>
</dbReference>
<dbReference type="SMART" id="SM00656">
    <property type="entry name" value="Amb_all"/>
    <property type="match status" value="1"/>
</dbReference>
<protein>
    <submittedName>
        <fullName evidence="5">Pectate lyase</fullName>
    </submittedName>
</protein>
<keyword evidence="2" id="KW-0119">Carbohydrate metabolism</keyword>